<dbReference type="InterPro" id="IPR051663">
    <property type="entry name" value="CLec_Tetranectin-domain"/>
</dbReference>
<dbReference type="GO" id="GO:0030246">
    <property type="term" value="F:carbohydrate binding"/>
    <property type="evidence" value="ECO:0007669"/>
    <property type="project" value="UniProtKB-KW"/>
</dbReference>
<keyword evidence="1" id="KW-0430">Lectin</keyword>
<dbReference type="InterPro" id="IPR016187">
    <property type="entry name" value="CTDL_fold"/>
</dbReference>
<dbReference type="AlphaFoldDB" id="A0A8B6BU96"/>
<dbReference type="Gene3D" id="3.10.100.10">
    <property type="entry name" value="Mannose-Binding Protein A, subunit A"/>
    <property type="match status" value="1"/>
</dbReference>
<dbReference type="OrthoDB" id="7747825at2759"/>
<dbReference type="EMBL" id="UYJE01000648">
    <property type="protein sequence ID" value="VDH94888.1"/>
    <property type="molecule type" value="Genomic_DNA"/>
</dbReference>
<keyword evidence="4" id="KW-1185">Reference proteome</keyword>
<dbReference type="InterPro" id="IPR016186">
    <property type="entry name" value="C-type_lectin-like/link_sf"/>
</dbReference>
<protein>
    <recommendedName>
        <fullName evidence="2">C-type lectin domain-containing protein</fullName>
    </recommendedName>
</protein>
<dbReference type="CDD" id="cd00037">
    <property type="entry name" value="CLECT"/>
    <property type="match status" value="1"/>
</dbReference>
<dbReference type="InterPro" id="IPR001304">
    <property type="entry name" value="C-type_lectin-like"/>
</dbReference>
<organism evidence="3 4">
    <name type="scientific">Mytilus galloprovincialis</name>
    <name type="common">Mediterranean mussel</name>
    <dbReference type="NCBI Taxonomy" id="29158"/>
    <lineage>
        <taxon>Eukaryota</taxon>
        <taxon>Metazoa</taxon>
        <taxon>Spiralia</taxon>
        <taxon>Lophotrochozoa</taxon>
        <taxon>Mollusca</taxon>
        <taxon>Bivalvia</taxon>
        <taxon>Autobranchia</taxon>
        <taxon>Pteriomorphia</taxon>
        <taxon>Mytilida</taxon>
        <taxon>Mytiloidea</taxon>
        <taxon>Mytilidae</taxon>
        <taxon>Mytilinae</taxon>
        <taxon>Mytilus</taxon>
    </lineage>
</organism>
<accession>A0A8B6BU96</accession>
<sequence>MRLATISNTDEDQFVKSLTKRSNGVWLGGSDMPNEGDWHWNKPNLPLAFTNWGRSALIKQPDNIFNQDCLTYWRCDPLETNYQWADASCGSSFYFICERIVRVDSETWPIE</sequence>
<evidence type="ECO:0000259" key="2">
    <source>
        <dbReference type="PROSITE" id="PS50041"/>
    </source>
</evidence>
<evidence type="ECO:0000313" key="3">
    <source>
        <dbReference type="EMBL" id="VDH94888.1"/>
    </source>
</evidence>
<reference evidence="3" key="1">
    <citation type="submission" date="2018-11" db="EMBL/GenBank/DDBJ databases">
        <authorList>
            <person name="Alioto T."/>
            <person name="Alioto T."/>
        </authorList>
    </citation>
    <scope>NUCLEOTIDE SEQUENCE</scope>
</reference>
<evidence type="ECO:0000313" key="4">
    <source>
        <dbReference type="Proteomes" id="UP000596742"/>
    </source>
</evidence>
<dbReference type="PROSITE" id="PS50041">
    <property type="entry name" value="C_TYPE_LECTIN_2"/>
    <property type="match status" value="1"/>
</dbReference>
<dbReference type="SUPFAM" id="SSF56436">
    <property type="entry name" value="C-type lectin-like"/>
    <property type="match status" value="1"/>
</dbReference>
<dbReference type="Proteomes" id="UP000596742">
    <property type="component" value="Unassembled WGS sequence"/>
</dbReference>
<proteinExistence type="predicted"/>
<dbReference type="PANTHER" id="PTHR22799:SF6">
    <property type="entry name" value="C-TYPE LECTIN DOMAIN FAMILY 4 MEMBER M-LIKE"/>
    <property type="match status" value="1"/>
</dbReference>
<evidence type="ECO:0000256" key="1">
    <source>
        <dbReference type="ARBA" id="ARBA00022734"/>
    </source>
</evidence>
<gene>
    <name evidence="3" type="ORF">MGAL_10B071838</name>
</gene>
<dbReference type="PANTHER" id="PTHR22799">
    <property type="entry name" value="TETRANECTIN-RELATED"/>
    <property type="match status" value="1"/>
</dbReference>
<comment type="caution">
    <text evidence="3">The sequence shown here is derived from an EMBL/GenBank/DDBJ whole genome shotgun (WGS) entry which is preliminary data.</text>
</comment>
<feature type="domain" description="C-type lectin" evidence="2">
    <location>
        <begin position="1"/>
        <end position="98"/>
    </location>
</feature>
<dbReference type="Pfam" id="PF00059">
    <property type="entry name" value="Lectin_C"/>
    <property type="match status" value="1"/>
</dbReference>
<name>A0A8B6BU96_MYTGA</name>